<dbReference type="AlphaFoldDB" id="A0A914ULM6"/>
<protein>
    <recommendedName>
        <fullName evidence="4 14">Very-long-chain (3R)-3-hydroxyacyl-CoA dehydratase</fullName>
        <ecNumber evidence="4 14">4.2.1.134</ecNumber>
    </recommendedName>
</protein>
<dbReference type="GO" id="GO:0102158">
    <property type="term" value="F:very-long-chain (3R)-3-hydroxyacyl-CoA dehydratase activity"/>
    <property type="evidence" value="ECO:0007669"/>
    <property type="project" value="UniProtKB-EC"/>
</dbReference>
<dbReference type="GO" id="GO:0030497">
    <property type="term" value="P:fatty acid elongation"/>
    <property type="evidence" value="ECO:0007669"/>
    <property type="project" value="TreeGrafter"/>
</dbReference>
<keyword evidence="14" id="KW-0256">Endoplasmic reticulum</keyword>
<dbReference type="GO" id="GO:0030148">
    <property type="term" value="P:sphingolipid biosynthetic process"/>
    <property type="evidence" value="ECO:0007669"/>
    <property type="project" value="TreeGrafter"/>
</dbReference>
<evidence type="ECO:0000256" key="14">
    <source>
        <dbReference type="RuleBase" id="RU363109"/>
    </source>
</evidence>
<comment type="catalytic activity">
    <reaction evidence="13 14">
        <text>a very-long-chain (3R)-3-hydroxyacyl-CoA = a very-long-chain (2E)-enoyl-CoA + H2O</text>
        <dbReference type="Rhea" id="RHEA:45812"/>
        <dbReference type="ChEBI" id="CHEBI:15377"/>
        <dbReference type="ChEBI" id="CHEBI:83728"/>
        <dbReference type="ChEBI" id="CHEBI:85440"/>
        <dbReference type="EC" id="4.2.1.134"/>
    </reaction>
</comment>
<keyword evidence="11 14" id="KW-0275">Fatty acid biosynthesis</keyword>
<keyword evidence="6 14" id="KW-0812">Transmembrane</keyword>
<keyword evidence="10 14" id="KW-0472">Membrane</keyword>
<keyword evidence="5 14" id="KW-0444">Lipid biosynthesis</keyword>
<evidence type="ECO:0000256" key="3">
    <source>
        <dbReference type="ARBA" id="ARBA00007811"/>
    </source>
</evidence>
<evidence type="ECO:0000313" key="15">
    <source>
        <dbReference type="Proteomes" id="UP000887566"/>
    </source>
</evidence>
<comment type="pathway">
    <text evidence="2 14">Lipid metabolism; fatty acid biosynthesis.</text>
</comment>
<keyword evidence="7 14" id="KW-0276">Fatty acid metabolism</keyword>
<comment type="caution">
    <text evidence="14">Lacks conserved residue(s) required for the propagation of feature annotation.</text>
</comment>
<evidence type="ECO:0000256" key="4">
    <source>
        <dbReference type="ARBA" id="ARBA00013122"/>
    </source>
</evidence>
<dbReference type="EC" id="4.2.1.134" evidence="4 14"/>
<evidence type="ECO:0000256" key="6">
    <source>
        <dbReference type="ARBA" id="ARBA00022692"/>
    </source>
</evidence>
<organism evidence="15 16">
    <name type="scientific">Plectus sambesii</name>
    <dbReference type="NCBI Taxonomy" id="2011161"/>
    <lineage>
        <taxon>Eukaryota</taxon>
        <taxon>Metazoa</taxon>
        <taxon>Ecdysozoa</taxon>
        <taxon>Nematoda</taxon>
        <taxon>Chromadorea</taxon>
        <taxon>Plectida</taxon>
        <taxon>Plectina</taxon>
        <taxon>Plectoidea</taxon>
        <taxon>Plectidae</taxon>
        <taxon>Plectus</taxon>
    </lineage>
</organism>
<comment type="subcellular location">
    <subcellularLocation>
        <location evidence="14">Endoplasmic reticulum membrane</location>
        <topology evidence="14">Multi-pass membrane protein</topology>
    </subcellularLocation>
    <subcellularLocation>
        <location evidence="1">Membrane</location>
        <topology evidence="1">Multi-pass membrane protein</topology>
    </subcellularLocation>
</comment>
<feature type="transmembrane region" description="Helical" evidence="14">
    <location>
        <begin position="135"/>
        <end position="157"/>
    </location>
</feature>
<comment type="function">
    <text evidence="14">Catalyzes the third of the four reactions of the long-chain fatty acids elongation cycle. This endoplasmic reticulum-bound enzymatic process, allows the addition of two carbons to the chain of long- and very long-chain fatty acids/VLCFAs per cycle. This enzyme catalyzes the dehydration of the 3-hydroxyacyl-CoA intermediate into trans-2,3-enoyl-CoA, within each cycle of fatty acid elongation. Thereby, it participates to the production of VLCFAs of different chain lengths that are involved in multiple biological processes as precursors of membrane lipids and lipid mediators.</text>
</comment>
<feature type="transmembrane region" description="Helical" evidence="14">
    <location>
        <begin position="6"/>
        <end position="24"/>
    </location>
</feature>
<accession>A0A914ULM6</accession>
<evidence type="ECO:0000256" key="8">
    <source>
        <dbReference type="ARBA" id="ARBA00022989"/>
    </source>
</evidence>
<dbReference type="PANTHER" id="PTHR11035">
    <property type="entry name" value="VERY-LONG-CHAIN (3R)-3-HYDROXYACYL-COA DEHYDRATASE"/>
    <property type="match status" value="1"/>
</dbReference>
<dbReference type="Pfam" id="PF04387">
    <property type="entry name" value="PTPLA"/>
    <property type="match status" value="1"/>
</dbReference>
<dbReference type="GO" id="GO:0042761">
    <property type="term" value="P:very long-chain fatty acid biosynthetic process"/>
    <property type="evidence" value="ECO:0007669"/>
    <property type="project" value="TreeGrafter"/>
</dbReference>
<evidence type="ECO:0000313" key="16">
    <source>
        <dbReference type="WBParaSite" id="PSAMB.scaffold109size78448.g1982.t1"/>
    </source>
</evidence>
<dbReference type="WBParaSite" id="PSAMB.scaffold109size78448.g1982.t1">
    <property type="protein sequence ID" value="PSAMB.scaffold109size78448.g1982.t1"/>
    <property type="gene ID" value="PSAMB.scaffold109size78448.g1982"/>
</dbReference>
<evidence type="ECO:0000256" key="5">
    <source>
        <dbReference type="ARBA" id="ARBA00022516"/>
    </source>
</evidence>
<reference evidence="16" key="1">
    <citation type="submission" date="2022-11" db="UniProtKB">
        <authorList>
            <consortium name="WormBaseParasite"/>
        </authorList>
    </citation>
    <scope>IDENTIFICATION</scope>
</reference>
<dbReference type="Proteomes" id="UP000887566">
    <property type="component" value="Unplaced"/>
</dbReference>
<dbReference type="InterPro" id="IPR007482">
    <property type="entry name" value="Tyr_Pase-like_PTPLA"/>
</dbReference>
<name>A0A914ULM6_9BILA</name>
<evidence type="ECO:0000256" key="10">
    <source>
        <dbReference type="ARBA" id="ARBA00023136"/>
    </source>
</evidence>
<dbReference type="GO" id="GO:0005789">
    <property type="term" value="C:endoplasmic reticulum membrane"/>
    <property type="evidence" value="ECO:0007669"/>
    <property type="project" value="UniProtKB-SubCell"/>
</dbReference>
<evidence type="ECO:0000256" key="12">
    <source>
        <dbReference type="ARBA" id="ARBA00023239"/>
    </source>
</evidence>
<dbReference type="PANTHER" id="PTHR11035:SF3">
    <property type="entry name" value="VERY-LONG-CHAIN (3R)-3-HYDROXYACYL-COA DEHYDRATASE"/>
    <property type="match status" value="1"/>
</dbReference>
<feature type="transmembrane region" description="Helical" evidence="14">
    <location>
        <begin position="177"/>
        <end position="200"/>
    </location>
</feature>
<evidence type="ECO:0000256" key="11">
    <source>
        <dbReference type="ARBA" id="ARBA00023160"/>
    </source>
</evidence>
<proteinExistence type="inferred from homology"/>
<evidence type="ECO:0000256" key="13">
    <source>
        <dbReference type="ARBA" id="ARBA00036671"/>
    </source>
</evidence>
<keyword evidence="15" id="KW-1185">Reference proteome</keyword>
<evidence type="ECO:0000256" key="7">
    <source>
        <dbReference type="ARBA" id="ARBA00022832"/>
    </source>
</evidence>
<keyword evidence="8 14" id="KW-1133">Transmembrane helix</keyword>
<sequence length="219" mass="24995">MKPVQIYLFIYNAVQVVGWGFVLVKTANGLIHGKSYEQLYDAVKCELEIFQTAALLEIVHAALGFVRSPISTTVMQVFSRVMLVWPVLYKVESARSSIGVPMLLVCWSVTEVIRYSYYAFGIIGWTPYILTWMRYTFFIVLYPLGASGEVFAAWAALPEVAAKKHFTIEMPNAANISFSYYIFLIIFCFVYLPGFPKMYLHMFTQRKKVLGTNAAKKKE</sequence>
<comment type="similarity">
    <text evidence="3 14">Belongs to the very long-chain fatty acids dehydratase HACD family.</text>
</comment>
<keyword evidence="9 14" id="KW-0443">Lipid metabolism</keyword>
<evidence type="ECO:0000256" key="9">
    <source>
        <dbReference type="ARBA" id="ARBA00023098"/>
    </source>
</evidence>
<keyword evidence="12 14" id="KW-0456">Lyase</keyword>
<evidence type="ECO:0000256" key="2">
    <source>
        <dbReference type="ARBA" id="ARBA00005194"/>
    </source>
</evidence>
<evidence type="ECO:0000256" key="1">
    <source>
        <dbReference type="ARBA" id="ARBA00004141"/>
    </source>
</evidence>